<evidence type="ECO:0000313" key="7">
    <source>
        <dbReference type="Proteomes" id="UP000651010"/>
    </source>
</evidence>
<dbReference type="PROSITE" id="PS00498">
    <property type="entry name" value="TYROSINASE_2"/>
    <property type="match status" value="1"/>
</dbReference>
<evidence type="ECO:0000313" key="6">
    <source>
        <dbReference type="EMBL" id="MBE1161395.1"/>
    </source>
</evidence>
<dbReference type="Pfam" id="PF00264">
    <property type="entry name" value="Tyrosinase"/>
    <property type="match status" value="2"/>
</dbReference>
<keyword evidence="7" id="KW-1185">Reference proteome</keyword>
<dbReference type="RefSeq" id="WP_192556251.1">
    <property type="nucleotide sequence ID" value="NZ_JACZZA010000008.1"/>
</dbReference>
<feature type="signal peptide" evidence="3">
    <location>
        <begin position="1"/>
        <end position="26"/>
    </location>
</feature>
<dbReference type="InterPro" id="IPR008922">
    <property type="entry name" value="Di-copper_centre_dom_sf"/>
</dbReference>
<dbReference type="Gene3D" id="1.10.1280.10">
    <property type="entry name" value="Di-copper center containing domain from catechol oxidase"/>
    <property type="match status" value="2"/>
</dbReference>
<evidence type="ECO:0000259" key="5">
    <source>
        <dbReference type="PROSITE" id="PS00498"/>
    </source>
</evidence>
<accession>A0ABR9GBI0</accession>
<protein>
    <submittedName>
        <fullName evidence="6">Tyrosinase family protein</fullName>
    </submittedName>
</protein>
<dbReference type="InterPro" id="IPR050316">
    <property type="entry name" value="Tyrosinase/Hemocyanin"/>
</dbReference>
<evidence type="ECO:0000256" key="3">
    <source>
        <dbReference type="SAM" id="SignalP"/>
    </source>
</evidence>
<organism evidence="6 7">
    <name type="scientific">Dyella acidiphila</name>
    <dbReference type="NCBI Taxonomy" id="2775866"/>
    <lineage>
        <taxon>Bacteria</taxon>
        <taxon>Pseudomonadati</taxon>
        <taxon>Pseudomonadota</taxon>
        <taxon>Gammaproteobacteria</taxon>
        <taxon>Lysobacterales</taxon>
        <taxon>Rhodanobacteraceae</taxon>
        <taxon>Dyella</taxon>
    </lineage>
</organism>
<reference evidence="6 7" key="1">
    <citation type="submission" date="2020-09" db="EMBL/GenBank/DDBJ databases">
        <title>Dyella sp. 7MK23 isolated from forest soil.</title>
        <authorList>
            <person name="Fu J."/>
        </authorList>
    </citation>
    <scope>NUCLEOTIDE SEQUENCE [LARGE SCALE GENOMIC DNA]</scope>
    <source>
        <strain evidence="6 7">7MK23</strain>
    </source>
</reference>
<feature type="chain" id="PRO_5047406388" evidence="3">
    <location>
        <begin position="27"/>
        <end position="461"/>
    </location>
</feature>
<comment type="caution">
    <text evidence="6">The sequence shown here is derived from an EMBL/GenBank/DDBJ whole genome shotgun (WGS) entry which is preliminary data.</text>
</comment>
<evidence type="ECO:0000256" key="1">
    <source>
        <dbReference type="ARBA" id="ARBA00022723"/>
    </source>
</evidence>
<keyword evidence="1" id="KW-0479">Metal-binding</keyword>
<keyword evidence="3" id="KW-0732">Signal</keyword>
<gene>
    <name evidence="6" type="ORF">IGX34_13500</name>
</gene>
<dbReference type="PANTHER" id="PTHR11474">
    <property type="entry name" value="TYROSINASE FAMILY MEMBER"/>
    <property type="match status" value="1"/>
</dbReference>
<name>A0ABR9GBI0_9GAMM</name>
<keyword evidence="2" id="KW-0186">Copper</keyword>
<dbReference type="PANTHER" id="PTHR11474:SF76">
    <property type="entry name" value="SHKT DOMAIN-CONTAINING PROTEIN"/>
    <property type="match status" value="1"/>
</dbReference>
<feature type="domain" description="Tyrosinase copper-binding" evidence="4">
    <location>
        <begin position="87"/>
        <end position="104"/>
    </location>
</feature>
<dbReference type="SUPFAM" id="SSF48056">
    <property type="entry name" value="Di-copper centre-containing domain"/>
    <property type="match status" value="1"/>
</dbReference>
<feature type="domain" description="Tyrosinase copper-binding" evidence="5">
    <location>
        <begin position="202"/>
        <end position="213"/>
    </location>
</feature>
<dbReference type="InterPro" id="IPR006311">
    <property type="entry name" value="TAT_signal"/>
</dbReference>
<dbReference type="PROSITE" id="PS51318">
    <property type="entry name" value="TAT"/>
    <property type="match status" value="1"/>
</dbReference>
<dbReference type="InterPro" id="IPR002227">
    <property type="entry name" value="Tyrosinase_Cu-bd"/>
</dbReference>
<dbReference type="PROSITE" id="PS00497">
    <property type="entry name" value="TYROSINASE_1"/>
    <property type="match status" value="1"/>
</dbReference>
<evidence type="ECO:0000259" key="4">
    <source>
        <dbReference type="PROSITE" id="PS00497"/>
    </source>
</evidence>
<dbReference type="EMBL" id="JACZZA010000008">
    <property type="protein sequence ID" value="MBE1161395.1"/>
    <property type="molecule type" value="Genomic_DNA"/>
</dbReference>
<dbReference type="Proteomes" id="UP000651010">
    <property type="component" value="Unassembled WGS sequence"/>
</dbReference>
<sequence length="461" mass="50815">MNSRRRFLKSSLTVAMIPLLPDIAFADEPRAAAAAATVTRPSWSVFRSGPLYSVYVETIRKMRANTNASDPNSWFYWANVHQNFCPHGIAYFLAWHRGYLHLFEQKLREISRNNALIVPYWDYYTDPKMPNEFLDTSSPLYIAGRRNNNVHASLSLDPFANNVINFPQGMGNAFEPSVESRPHNAVHNIIGGVMANLQSPQDPIFWVHHANIDRLWAAWVKAGGGRTMPAPSSSYWSGIFNYAPGVTMPRNVTISTVGLGYQYENENMPNRIPPAVAPARPPLIKLKALAPKLLGAQTLGGGEQLSLDQKSVSVEVPVSVQQQPHLRTLLKASSQAANANPATVRVVLNGVSLTELGQSGGYYYKVFIDLPERANTEHGESDYLLGTLGPFEIAGLQHHAEHGGGQVQLSFPATDALQQIKPEKLDKLTISFVRVDGDNPVNGTVINIKEFRVEADNAPSP</sequence>
<evidence type="ECO:0000256" key="2">
    <source>
        <dbReference type="ARBA" id="ARBA00023008"/>
    </source>
</evidence>
<proteinExistence type="predicted"/>